<protein>
    <submittedName>
        <fullName evidence="1">Uncharacterized protein</fullName>
    </submittedName>
</protein>
<dbReference type="EMBL" id="SWKV01000163">
    <property type="protein sequence ID" value="KAF3031308.1"/>
    <property type="molecule type" value="Genomic_DNA"/>
</dbReference>
<name>A0A9P4WFY0_9PLEO</name>
<evidence type="ECO:0000313" key="2">
    <source>
        <dbReference type="Proteomes" id="UP000758155"/>
    </source>
</evidence>
<organism evidence="1 2">
    <name type="scientific">Didymella heteroderae</name>
    <dbReference type="NCBI Taxonomy" id="1769908"/>
    <lineage>
        <taxon>Eukaryota</taxon>
        <taxon>Fungi</taxon>
        <taxon>Dikarya</taxon>
        <taxon>Ascomycota</taxon>
        <taxon>Pezizomycotina</taxon>
        <taxon>Dothideomycetes</taxon>
        <taxon>Pleosporomycetidae</taxon>
        <taxon>Pleosporales</taxon>
        <taxon>Pleosporineae</taxon>
        <taxon>Didymellaceae</taxon>
        <taxon>Didymella</taxon>
    </lineage>
</organism>
<evidence type="ECO:0000313" key="1">
    <source>
        <dbReference type="EMBL" id="KAF3031308.1"/>
    </source>
</evidence>
<dbReference type="AlphaFoldDB" id="A0A9P4WFY0"/>
<gene>
    <name evidence="1" type="ORF">E8E12_000474</name>
</gene>
<accession>A0A9P4WFY0</accession>
<dbReference type="OrthoDB" id="4232626at2759"/>
<comment type="caution">
    <text evidence="1">The sequence shown here is derived from an EMBL/GenBank/DDBJ whole genome shotgun (WGS) entry which is preliminary data.</text>
</comment>
<dbReference type="Proteomes" id="UP000758155">
    <property type="component" value="Unassembled WGS sequence"/>
</dbReference>
<reference evidence="1" key="1">
    <citation type="submission" date="2019-04" db="EMBL/GenBank/DDBJ databases">
        <title>Sequencing of skin fungus with MAO and IRED activity.</title>
        <authorList>
            <person name="Marsaioli A.J."/>
            <person name="Bonatto J.M.C."/>
            <person name="Reis Junior O."/>
        </authorList>
    </citation>
    <scope>NUCLEOTIDE SEQUENCE</scope>
    <source>
        <strain evidence="1">28M1</strain>
    </source>
</reference>
<proteinExistence type="predicted"/>
<keyword evidence="2" id="KW-1185">Reference proteome</keyword>
<sequence length="460" mass="52410">MDPVSFPLDRSPFLGAATASQIPATQLAGDASGFRSEPFALRSPCPTVAYQESIADDLRRDACSVEHARPLSGKLELLDLDEWNENETYDEEPPTCLHYSIEWKVTLNNKVLSRDTEPDLVLAPRFYWSLFLRDKLEKLLQKKLPPSKRVACEDTNVVVSVTERSKRDLTKRFDEMDVDWFLVERQLTQWGESFRAGKKLRVDVTFNYVELGQPAQVASKRGGKRGYHSATQQMLAERDSQVDAEEGTSSQPSIWQDVYNLMRCPGPPCNLGPHCWRDPHGKKHYKLRTHQLKALIRHVAQGGQLQSHDDVPDDVRQQLYAEEQQKLERHQRASYRAPAGHPPIHITNVLPGSSHSMTGSAEAQAKPRLDVPGFLDAAVEEYSNWQQSRVMREDQKDDIRNTCDMALEHGLDLQQLHDDQDPDFFISRGIKLGVARRFIRDIGYWVQRRMIADGGIITTE</sequence>